<dbReference type="Gene3D" id="3.40.50.2300">
    <property type="match status" value="1"/>
</dbReference>
<dbReference type="Proteomes" id="UP000628442">
    <property type="component" value="Unassembled WGS sequence"/>
</dbReference>
<dbReference type="SUPFAM" id="SSF52172">
    <property type="entry name" value="CheY-like"/>
    <property type="match status" value="1"/>
</dbReference>
<organism evidence="5 6">
    <name type="scientific">Pseudoduganella albidiflava</name>
    <dbReference type="NCBI Taxonomy" id="321983"/>
    <lineage>
        <taxon>Bacteria</taxon>
        <taxon>Pseudomonadati</taxon>
        <taxon>Pseudomonadota</taxon>
        <taxon>Betaproteobacteria</taxon>
        <taxon>Burkholderiales</taxon>
        <taxon>Oxalobacteraceae</taxon>
        <taxon>Telluria group</taxon>
        <taxon>Pseudoduganella</taxon>
    </lineage>
</organism>
<reference evidence="5" key="1">
    <citation type="journal article" date="2014" name="Int. J. Syst. Evol. Microbiol.">
        <title>Complete genome sequence of Corynebacterium casei LMG S-19264T (=DSM 44701T), isolated from a smear-ripened cheese.</title>
        <authorList>
            <consortium name="US DOE Joint Genome Institute (JGI-PGF)"/>
            <person name="Walter F."/>
            <person name="Albersmeier A."/>
            <person name="Kalinowski J."/>
            <person name="Ruckert C."/>
        </authorList>
    </citation>
    <scope>NUCLEOTIDE SEQUENCE</scope>
    <source>
        <strain evidence="5">KCTC 12343</strain>
    </source>
</reference>
<dbReference type="PROSITE" id="PS50110">
    <property type="entry name" value="RESPONSE_REGULATORY"/>
    <property type="match status" value="1"/>
</dbReference>
<evidence type="ECO:0000256" key="2">
    <source>
        <dbReference type="PROSITE-ProRule" id="PRU00169"/>
    </source>
</evidence>
<dbReference type="PANTHER" id="PTHR44591">
    <property type="entry name" value="STRESS RESPONSE REGULATOR PROTEIN 1"/>
    <property type="match status" value="1"/>
</dbReference>
<feature type="domain" description="Response regulatory" evidence="4">
    <location>
        <begin position="1"/>
        <end position="115"/>
    </location>
</feature>
<name>A0AA87XWV2_9BURK</name>
<evidence type="ECO:0000259" key="4">
    <source>
        <dbReference type="PROSITE" id="PS50110"/>
    </source>
</evidence>
<proteinExistence type="predicted"/>
<dbReference type="InterPro" id="IPR011006">
    <property type="entry name" value="CheY-like_superfamily"/>
</dbReference>
<accession>A0AA87XWV2</accession>
<reference evidence="5" key="2">
    <citation type="submission" date="2022-12" db="EMBL/GenBank/DDBJ databases">
        <authorList>
            <person name="Sun Q."/>
            <person name="Kim S."/>
        </authorList>
    </citation>
    <scope>NUCLEOTIDE SEQUENCE</scope>
    <source>
        <strain evidence="5">KCTC 12343</strain>
    </source>
</reference>
<dbReference type="Pfam" id="PF00072">
    <property type="entry name" value="Response_reg"/>
    <property type="match status" value="1"/>
</dbReference>
<gene>
    <name evidence="5" type="ORF">GCM10007387_27290</name>
</gene>
<dbReference type="EMBL" id="BMWV01000005">
    <property type="protein sequence ID" value="GGY43685.1"/>
    <property type="molecule type" value="Genomic_DNA"/>
</dbReference>
<evidence type="ECO:0000313" key="6">
    <source>
        <dbReference type="Proteomes" id="UP000628442"/>
    </source>
</evidence>
<dbReference type="InterPro" id="IPR050595">
    <property type="entry name" value="Bact_response_regulator"/>
</dbReference>
<feature type="region of interest" description="Disordered" evidence="3">
    <location>
        <begin position="127"/>
        <end position="151"/>
    </location>
</feature>
<dbReference type="InterPro" id="IPR001789">
    <property type="entry name" value="Sig_transdc_resp-reg_receiver"/>
</dbReference>
<sequence>MLVIDDDPDAADMLAQLLCLNGIDARPAFSGRQAIELAATFEPDVIFLDLGMPVMDGFAVIRALRGEQRSSAYIVALTAWDDATTRARVAAAGFDRHLAKPSSLSAVLAAIAAHCRHDKTEQALPFAGPACEGSRQSDNTAMPSHGAGSYA</sequence>
<evidence type="ECO:0000256" key="3">
    <source>
        <dbReference type="SAM" id="MobiDB-lite"/>
    </source>
</evidence>
<dbReference type="PANTHER" id="PTHR44591:SF3">
    <property type="entry name" value="RESPONSE REGULATORY DOMAIN-CONTAINING PROTEIN"/>
    <property type="match status" value="1"/>
</dbReference>
<evidence type="ECO:0000256" key="1">
    <source>
        <dbReference type="ARBA" id="ARBA00022553"/>
    </source>
</evidence>
<dbReference type="GO" id="GO:0000160">
    <property type="term" value="P:phosphorelay signal transduction system"/>
    <property type="evidence" value="ECO:0007669"/>
    <property type="project" value="InterPro"/>
</dbReference>
<comment type="caution">
    <text evidence="5">The sequence shown here is derived from an EMBL/GenBank/DDBJ whole genome shotgun (WGS) entry which is preliminary data.</text>
</comment>
<protein>
    <recommendedName>
        <fullName evidence="4">Response regulatory domain-containing protein</fullName>
    </recommendedName>
</protein>
<keyword evidence="1 2" id="KW-0597">Phosphoprotein</keyword>
<dbReference type="AlphaFoldDB" id="A0AA87XWV2"/>
<evidence type="ECO:0000313" key="5">
    <source>
        <dbReference type="EMBL" id="GGY43685.1"/>
    </source>
</evidence>
<dbReference type="SMART" id="SM00448">
    <property type="entry name" value="REC"/>
    <property type="match status" value="1"/>
</dbReference>
<feature type="modified residue" description="4-aspartylphosphate" evidence="2">
    <location>
        <position position="49"/>
    </location>
</feature>